<comment type="caution">
    <text evidence="2">The sequence shown here is derived from an EMBL/GenBank/DDBJ whole genome shotgun (WGS) entry which is preliminary data.</text>
</comment>
<evidence type="ECO:0000313" key="2">
    <source>
        <dbReference type="EMBL" id="RZU11143.1"/>
    </source>
</evidence>
<feature type="transmembrane region" description="Helical" evidence="1">
    <location>
        <begin position="21"/>
        <end position="39"/>
    </location>
</feature>
<keyword evidence="3" id="KW-1185">Reference proteome</keyword>
<dbReference type="EMBL" id="SHKR01000015">
    <property type="protein sequence ID" value="RZU11143.1"/>
    <property type="molecule type" value="Genomic_DNA"/>
</dbReference>
<gene>
    <name evidence="2" type="ORF">EV645_6302</name>
</gene>
<accession>A0A4Q7WN06</accession>
<keyword evidence="1" id="KW-1133">Transmembrane helix</keyword>
<sequence>MSNLSAPTSVSTPVVVPVSRAVMWLVGTAIVAFALYYFIGVDQGAYSIFGKDMHIHEFVHDARHFLGFPCH</sequence>
<dbReference type="AlphaFoldDB" id="A0A4Q7WN06"/>
<keyword evidence="1" id="KW-0472">Membrane</keyword>
<dbReference type="Proteomes" id="UP000292027">
    <property type="component" value="Unassembled WGS sequence"/>
</dbReference>
<organism evidence="2 3">
    <name type="scientific">Kribbella rubisoli</name>
    <dbReference type="NCBI Taxonomy" id="3075929"/>
    <lineage>
        <taxon>Bacteria</taxon>
        <taxon>Bacillati</taxon>
        <taxon>Actinomycetota</taxon>
        <taxon>Actinomycetes</taxon>
        <taxon>Propionibacteriales</taxon>
        <taxon>Kribbellaceae</taxon>
        <taxon>Kribbella</taxon>
    </lineage>
</organism>
<protein>
    <submittedName>
        <fullName evidence="2">Cobalt transporter subunit CbtB</fullName>
    </submittedName>
</protein>
<name>A0A4Q7WN06_9ACTN</name>
<dbReference type="Pfam" id="PF09489">
    <property type="entry name" value="CbtB"/>
    <property type="match status" value="1"/>
</dbReference>
<proteinExistence type="predicted"/>
<reference evidence="2 3" key="1">
    <citation type="journal article" date="2015" name="Stand. Genomic Sci.">
        <title>Genomic Encyclopedia of Bacterial and Archaeal Type Strains, Phase III: the genomes of soil and plant-associated and newly described type strains.</title>
        <authorList>
            <person name="Whitman W.B."/>
            <person name="Woyke T."/>
            <person name="Klenk H.P."/>
            <person name="Zhou Y."/>
            <person name="Lilburn T.G."/>
            <person name="Beck B.J."/>
            <person name="De Vos P."/>
            <person name="Vandamme P."/>
            <person name="Eisen J.A."/>
            <person name="Garrity G."/>
            <person name="Hugenholtz P."/>
            <person name="Kyrpides N.C."/>
        </authorList>
    </citation>
    <scope>NUCLEOTIDE SEQUENCE [LARGE SCALE GENOMIC DNA]</scope>
    <source>
        <strain evidence="2 3">VKM Ac-2540</strain>
    </source>
</reference>
<dbReference type="RefSeq" id="WP_238159688.1">
    <property type="nucleotide sequence ID" value="NZ_SHKR01000015.1"/>
</dbReference>
<evidence type="ECO:0000256" key="1">
    <source>
        <dbReference type="SAM" id="Phobius"/>
    </source>
</evidence>
<dbReference type="InterPro" id="IPR012667">
    <property type="entry name" value="CbtB_put"/>
</dbReference>
<keyword evidence="1" id="KW-0812">Transmembrane</keyword>
<evidence type="ECO:0000313" key="3">
    <source>
        <dbReference type="Proteomes" id="UP000292027"/>
    </source>
</evidence>